<accession>A0AAE3G2F0</accession>
<sequence>MSAAEHHQLSFFRLPYGLLSDLDQALFGSVAMRKIDLGEGLFDVHFSSPGALSLDIEIEVARFMRSADEMMAAAPLAGVYQQHLKGLMRYVGKQCVIEVCGAAGVIGLVQAALARAVAEGLLAADAEVFAREVLAVDRGPTPTVIHYRITRDALQAVDSEALFAAFRAHPERHQIALPG</sequence>
<dbReference type="Proteomes" id="UP001205843">
    <property type="component" value="Unassembled WGS sequence"/>
</dbReference>
<comment type="caution">
    <text evidence="1">The sequence shown here is derived from an EMBL/GenBank/DDBJ whole genome shotgun (WGS) entry which is preliminary data.</text>
</comment>
<protein>
    <submittedName>
        <fullName evidence="1">Uncharacterized protein</fullName>
    </submittedName>
</protein>
<gene>
    <name evidence="1" type="ORF">J2T57_001592</name>
</gene>
<proteinExistence type="predicted"/>
<name>A0AAE3G2F0_9GAMM</name>
<keyword evidence="2" id="KW-1185">Reference proteome</keyword>
<dbReference type="EMBL" id="JALJXV010000003">
    <property type="protein sequence ID" value="MCP1674490.1"/>
    <property type="molecule type" value="Genomic_DNA"/>
</dbReference>
<reference evidence="1" key="1">
    <citation type="submission" date="2022-03" db="EMBL/GenBank/DDBJ databases">
        <title>Genomic Encyclopedia of Type Strains, Phase III (KMG-III): the genomes of soil and plant-associated and newly described type strains.</title>
        <authorList>
            <person name="Whitman W."/>
        </authorList>
    </citation>
    <scope>NUCLEOTIDE SEQUENCE</scope>
    <source>
        <strain evidence="1">ANL 6-2</strain>
    </source>
</reference>
<evidence type="ECO:0000313" key="1">
    <source>
        <dbReference type="EMBL" id="MCP1674490.1"/>
    </source>
</evidence>
<dbReference type="AlphaFoldDB" id="A0AAE3G2F0"/>
<evidence type="ECO:0000313" key="2">
    <source>
        <dbReference type="Proteomes" id="UP001205843"/>
    </source>
</evidence>
<dbReference type="RefSeq" id="WP_253476519.1">
    <property type="nucleotide sequence ID" value="NZ_JALJXV010000003.1"/>
</dbReference>
<organism evidence="1 2">
    <name type="scientific">Natronocella acetinitrilica</name>
    <dbReference type="NCBI Taxonomy" id="414046"/>
    <lineage>
        <taxon>Bacteria</taxon>
        <taxon>Pseudomonadati</taxon>
        <taxon>Pseudomonadota</taxon>
        <taxon>Gammaproteobacteria</taxon>
        <taxon>Chromatiales</taxon>
        <taxon>Ectothiorhodospiraceae</taxon>
        <taxon>Natronocella</taxon>
    </lineage>
</organism>